<feature type="transmembrane region" description="Helical" evidence="2">
    <location>
        <begin position="69"/>
        <end position="89"/>
    </location>
</feature>
<sequence>MSNRLNDAVGTAKVVYESAKDGAGVAATSARATLFDVAKAAVGIATTIKALGVDDVLGWVGLSRKRSPMTTIAVFGAGVALGAGVAALLSPTSGEALRRDILTRLDGLKHKAGDALRQAGREARQAERKVEEKVNETVDSMKGAVCASEASAGNSHYGLEGSGERGHHLS</sequence>
<feature type="coiled-coil region" evidence="1">
    <location>
        <begin position="109"/>
        <end position="136"/>
    </location>
</feature>
<keyword evidence="2" id="KW-1133">Transmembrane helix</keyword>
<evidence type="ECO:0000313" key="3">
    <source>
        <dbReference type="EMBL" id="AUX24297.1"/>
    </source>
</evidence>
<evidence type="ECO:0000313" key="4">
    <source>
        <dbReference type="Proteomes" id="UP000295781"/>
    </source>
</evidence>
<dbReference type="OrthoDB" id="5526444at2"/>
<evidence type="ECO:0008006" key="5">
    <source>
        <dbReference type="Google" id="ProtNLM"/>
    </source>
</evidence>
<dbReference type="InterPro" id="IPR024623">
    <property type="entry name" value="YtxH"/>
</dbReference>
<dbReference type="Proteomes" id="UP000295781">
    <property type="component" value="Chromosome"/>
</dbReference>
<reference evidence="3 4" key="1">
    <citation type="submission" date="2015-09" db="EMBL/GenBank/DDBJ databases">
        <title>Sorangium comparison.</title>
        <authorList>
            <person name="Zaburannyi N."/>
            <person name="Bunk B."/>
            <person name="Overmann J."/>
            <person name="Mueller R."/>
        </authorList>
    </citation>
    <scope>NUCLEOTIDE SEQUENCE [LARGE SCALE GENOMIC DNA]</scope>
    <source>
        <strain evidence="3 4">So ceGT47</strain>
    </source>
</reference>
<evidence type="ECO:0000256" key="2">
    <source>
        <dbReference type="SAM" id="Phobius"/>
    </source>
</evidence>
<gene>
    <name evidence="3" type="ORF">SOCEGT47_048340</name>
</gene>
<proteinExistence type="predicted"/>
<dbReference type="EMBL" id="CP012670">
    <property type="protein sequence ID" value="AUX24297.1"/>
    <property type="molecule type" value="Genomic_DNA"/>
</dbReference>
<dbReference type="Pfam" id="PF12732">
    <property type="entry name" value="YtxH"/>
    <property type="match status" value="1"/>
</dbReference>
<dbReference type="AlphaFoldDB" id="A0A4P2Q4I9"/>
<accession>A0A4P2Q4I9</accession>
<name>A0A4P2Q4I9_SORCE</name>
<keyword evidence="1" id="KW-0175">Coiled coil</keyword>
<keyword evidence="2" id="KW-0812">Transmembrane</keyword>
<keyword evidence="2" id="KW-0472">Membrane</keyword>
<organism evidence="3 4">
    <name type="scientific">Sorangium cellulosum</name>
    <name type="common">Polyangium cellulosum</name>
    <dbReference type="NCBI Taxonomy" id="56"/>
    <lineage>
        <taxon>Bacteria</taxon>
        <taxon>Pseudomonadati</taxon>
        <taxon>Myxococcota</taxon>
        <taxon>Polyangia</taxon>
        <taxon>Polyangiales</taxon>
        <taxon>Polyangiaceae</taxon>
        <taxon>Sorangium</taxon>
    </lineage>
</organism>
<dbReference type="RefSeq" id="WP_129350145.1">
    <property type="nucleotide sequence ID" value="NZ_CP012670.1"/>
</dbReference>
<protein>
    <recommendedName>
        <fullName evidence="5">YtxH domain-containing protein</fullName>
    </recommendedName>
</protein>
<evidence type="ECO:0000256" key="1">
    <source>
        <dbReference type="SAM" id="Coils"/>
    </source>
</evidence>